<reference evidence="3" key="4">
    <citation type="submission" date="2005-04" db="EMBL/GenBank/DDBJ databases">
        <title>Oryza sativa chromosome 10 BAC OSJNBb0038A07 genomic sequence.</title>
        <authorList>
            <person name="Buell C.R."/>
            <person name="Yuan Q."/>
            <person name="Ouyang S."/>
            <person name="Liu J."/>
            <person name="Gansberger K."/>
            <person name="Kim M.M."/>
            <person name="Overton II L.L."/>
            <person name="Bera J.J."/>
            <person name="Tsitrin T."/>
            <person name="Krol M.I."/>
            <person name="Jarrahi B.B."/>
            <person name="Jin S.S."/>
            <person name="Koo H."/>
            <person name="Zismann V."/>
            <person name="Hsiao J."/>
            <person name="Blunt S."/>
            <person name="Vanaken S.S."/>
            <person name="Utterback T.T."/>
            <person name="Feldblyum T.V."/>
            <person name="Yang Q.Q."/>
            <person name="Haas B.J."/>
            <person name="Suh B.B."/>
            <person name="Peterson J.J."/>
            <person name="Quackenbush J."/>
            <person name="White O."/>
            <person name="Salzberg S.L."/>
            <person name="Fraser C.M."/>
        </authorList>
    </citation>
    <scope>NUCLEOTIDE SEQUENCE</scope>
</reference>
<proteinExistence type="predicted"/>
<name>Q7G6M7_ORYSJ</name>
<reference evidence="2" key="5">
    <citation type="submission" date="2007-08" db="EMBL/GenBank/DDBJ databases">
        <title>Oryza sativa chromosome 10 BAC OSJNBa0034L04 genomic sequence.</title>
        <authorList>
            <person name="Buell C.R."/>
            <person name="Yuan Q."/>
            <person name="Ouyang S."/>
            <person name="Liu J."/>
            <person name="Moffat K.S."/>
            <person name="Hill J.N."/>
            <person name="Gansberger K."/>
            <person name="Brenner M."/>
            <person name="Burgess S."/>
            <person name="Hance M."/>
            <person name="Shvartsbeyn M."/>
            <person name="Tsitrin T."/>
            <person name="Riggs F."/>
            <person name="Hsiao J."/>
            <person name="Zismann V."/>
            <person name="Blunt S."/>
            <person name="Pai G."/>
            <person name="VanAken S.E."/>
            <person name="Utterback T.R."/>
            <person name="Feldblyum T.V."/>
            <person name="Kalb E."/>
            <person name="Quackenbush J."/>
            <person name="Salzberg S.L."/>
            <person name="White O."/>
            <person name="Fraser C.M."/>
        </authorList>
    </citation>
    <scope>NUCLEOTIDE SEQUENCE</scope>
</reference>
<reference evidence="4" key="6">
    <citation type="journal article" date="2008" name="Nucleic Acids Res.">
        <title>The rice annotation project database (RAP-DB): 2008 update.</title>
        <authorList>
            <consortium name="The rice annotation project (RAP)"/>
        </authorList>
    </citation>
    <scope>GENOME REANNOTATION</scope>
    <source>
        <strain evidence="4">cv. Nipponbare</strain>
    </source>
</reference>
<feature type="compositionally biased region" description="Basic and acidic residues" evidence="1">
    <location>
        <begin position="15"/>
        <end position="30"/>
    </location>
</feature>
<evidence type="ECO:0000313" key="3">
    <source>
        <dbReference type="EMBL" id="AAM94542.1"/>
    </source>
</evidence>
<accession>Q7G6M7</accession>
<evidence type="ECO:0000313" key="2">
    <source>
        <dbReference type="EMBL" id="AAM12312.1"/>
    </source>
</evidence>
<reference evidence="3" key="2">
    <citation type="submission" date="2003-06" db="EMBL/GenBank/DDBJ databases">
        <authorList>
            <person name="Buell R."/>
        </authorList>
    </citation>
    <scope>NUCLEOTIDE SEQUENCE</scope>
</reference>
<sequence>MAQHSRRTPCMRWEGGSEGRRGGGEGKGEADATVGGGAAAWSVNKIRCLLWNHTNYPRSLVLPEWY</sequence>
<dbReference type="EMBL" id="AC113948">
    <property type="protein sequence ID" value="AAM94542.1"/>
    <property type="molecule type" value="Genomic_DNA"/>
</dbReference>
<organism evidence="3 4">
    <name type="scientific">Oryza sativa subsp. japonica</name>
    <name type="common">Rice</name>
    <dbReference type="NCBI Taxonomy" id="39947"/>
    <lineage>
        <taxon>Eukaryota</taxon>
        <taxon>Viridiplantae</taxon>
        <taxon>Streptophyta</taxon>
        <taxon>Embryophyta</taxon>
        <taxon>Tracheophyta</taxon>
        <taxon>Spermatophyta</taxon>
        <taxon>Magnoliopsida</taxon>
        <taxon>Liliopsida</taxon>
        <taxon>Poales</taxon>
        <taxon>Poaceae</taxon>
        <taxon>BOP clade</taxon>
        <taxon>Oryzoideae</taxon>
        <taxon>Oryzeae</taxon>
        <taxon>Oryzinae</taxon>
        <taxon>Oryza</taxon>
        <taxon>Oryza sativa</taxon>
    </lineage>
</organism>
<gene>
    <name evidence="2" type="ORF">OSJNBa0034L04.22</name>
    <name evidence="3" type="ORF">OSJNBb0038A07.36</name>
</gene>
<evidence type="ECO:0000313" key="4">
    <source>
        <dbReference type="Proteomes" id="UP000000763"/>
    </source>
</evidence>
<reference evidence="4" key="3">
    <citation type="journal article" date="2005" name="Nature">
        <title>The map-based sequence of the rice genome.</title>
        <authorList>
            <consortium name="International rice genome sequencing project (IRGSP)"/>
            <person name="Matsumoto T."/>
            <person name="Wu J."/>
            <person name="Kanamori H."/>
            <person name="Katayose Y."/>
            <person name="Fujisawa M."/>
            <person name="Namiki N."/>
            <person name="Mizuno H."/>
            <person name="Yamamoto K."/>
            <person name="Antonio B.A."/>
            <person name="Baba T."/>
            <person name="Sakata K."/>
            <person name="Nagamura Y."/>
            <person name="Aoki H."/>
            <person name="Arikawa K."/>
            <person name="Arita K."/>
            <person name="Bito T."/>
            <person name="Chiden Y."/>
            <person name="Fujitsuka N."/>
            <person name="Fukunaka R."/>
            <person name="Hamada M."/>
            <person name="Harada C."/>
            <person name="Hayashi A."/>
            <person name="Hijishita S."/>
            <person name="Honda M."/>
            <person name="Hosokawa S."/>
            <person name="Ichikawa Y."/>
            <person name="Idonuma A."/>
            <person name="Iijima M."/>
            <person name="Ikeda M."/>
            <person name="Ikeno M."/>
            <person name="Ito K."/>
            <person name="Ito S."/>
            <person name="Ito T."/>
            <person name="Ito Y."/>
            <person name="Ito Y."/>
            <person name="Iwabuchi A."/>
            <person name="Kamiya K."/>
            <person name="Karasawa W."/>
            <person name="Kurita K."/>
            <person name="Katagiri S."/>
            <person name="Kikuta A."/>
            <person name="Kobayashi H."/>
            <person name="Kobayashi N."/>
            <person name="Machita K."/>
            <person name="Maehara T."/>
            <person name="Masukawa M."/>
            <person name="Mizubayashi T."/>
            <person name="Mukai Y."/>
            <person name="Nagasaki H."/>
            <person name="Nagata Y."/>
            <person name="Naito S."/>
            <person name="Nakashima M."/>
            <person name="Nakama Y."/>
            <person name="Nakamichi Y."/>
            <person name="Nakamura M."/>
            <person name="Meguro A."/>
            <person name="Negishi M."/>
            <person name="Ohta I."/>
            <person name="Ohta T."/>
            <person name="Okamoto M."/>
            <person name="Ono N."/>
            <person name="Saji S."/>
            <person name="Sakaguchi M."/>
            <person name="Sakai K."/>
            <person name="Shibata M."/>
            <person name="Shimokawa T."/>
            <person name="Song J."/>
            <person name="Takazaki Y."/>
            <person name="Terasawa K."/>
            <person name="Tsugane M."/>
            <person name="Tsuji K."/>
            <person name="Ueda S."/>
            <person name="Waki K."/>
            <person name="Yamagata H."/>
            <person name="Yamamoto M."/>
            <person name="Yamamoto S."/>
            <person name="Yamane H."/>
            <person name="Yoshiki S."/>
            <person name="Yoshihara R."/>
            <person name="Yukawa K."/>
            <person name="Zhong H."/>
            <person name="Yano M."/>
            <person name="Yuan Q."/>
            <person name="Ouyang S."/>
            <person name="Liu J."/>
            <person name="Jones K.M."/>
            <person name="Gansberger K."/>
            <person name="Moffat K."/>
            <person name="Hill J."/>
            <person name="Bera J."/>
            <person name="Fadrosh D."/>
            <person name="Jin S."/>
            <person name="Johri S."/>
            <person name="Kim M."/>
            <person name="Overton L."/>
            <person name="Reardon M."/>
            <person name="Tsitrin T."/>
            <person name="Vuong H."/>
            <person name="Weaver B."/>
            <person name="Ciecko A."/>
            <person name="Tallon L."/>
            <person name="Jackson J."/>
            <person name="Pai G."/>
            <person name="Aken S.V."/>
            <person name="Utterback T."/>
            <person name="Reidmuller S."/>
            <person name="Feldblyum T."/>
            <person name="Hsiao J."/>
            <person name="Zismann V."/>
            <person name="Iobst S."/>
            <person name="de Vazeille A.R."/>
            <person name="Buell C.R."/>
            <person name="Ying K."/>
            <person name="Li Y."/>
            <person name="Lu T."/>
            <person name="Huang Y."/>
            <person name="Zhao Q."/>
            <person name="Feng Q."/>
            <person name="Zhang L."/>
            <person name="Zhu J."/>
            <person name="Weng Q."/>
            <person name="Mu J."/>
            <person name="Lu Y."/>
            <person name="Fan D."/>
            <person name="Liu Y."/>
            <person name="Guan J."/>
            <person name="Zhang Y."/>
            <person name="Yu S."/>
            <person name="Liu X."/>
            <person name="Zhang Y."/>
            <person name="Hong G."/>
            <person name="Han B."/>
            <person name="Choisne N."/>
            <person name="Demange N."/>
            <person name="Orjeda G."/>
            <person name="Samain S."/>
            <person name="Cattolico L."/>
            <person name="Pelletier E."/>
            <person name="Couloux A."/>
            <person name="Segurens B."/>
            <person name="Wincker P."/>
            <person name="D'Hont A."/>
            <person name="Scarpelli C."/>
            <person name="Weissenbach J."/>
            <person name="Salanoubat M."/>
            <person name="Quetier F."/>
            <person name="Yu Y."/>
            <person name="Kim H.R."/>
            <person name="Rambo T."/>
            <person name="Currie J."/>
            <person name="Collura K."/>
            <person name="Luo M."/>
            <person name="Yang T."/>
            <person name="Ammiraju J.S.S."/>
            <person name="Engler F."/>
            <person name="Soderlund C."/>
            <person name="Wing R.A."/>
            <person name="Palmer L.E."/>
            <person name="de la Bastide M."/>
            <person name="Spiegel L."/>
            <person name="Nascimento L."/>
            <person name="Zutavern T."/>
            <person name="O'Shaughnessy A."/>
            <person name="Dike S."/>
            <person name="Dedhia N."/>
            <person name="Preston R."/>
            <person name="Balija V."/>
            <person name="McCombie W.R."/>
            <person name="Chow T."/>
            <person name="Chen H."/>
            <person name="Chung M."/>
            <person name="Chen C."/>
            <person name="Shaw J."/>
            <person name="Wu H."/>
            <person name="Hsiao K."/>
            <person name="Chao Y."/>
            <person name="Chu M."/>
            <person name="Cheng C."/>
            <person name="Hour A."/>
            <person name="Lee P."/>
            <person name="Lin S."/>
            <person name="Lin Y."/>
            <person name="Liou J."/>
            <person name="Liu S."/>
            <person name="Hsing Y."/>
            <person name="Raghuvanshi S."/>
            <person name="Mohanty A."/>
            <person name="Bharti A.K."/>
            <person name="Gaur A."/>
            <person name="Gupta V."/>
            <person name="Kumar D."/>
            <person name="Ravi V."/>
            <person name="Vij S."/>
            <person name="Kapur A."/>
            <person name="Khurana P."/>
            <person name="Khurana P."/>
            <person name="Khurana J.P."/>
            <person name="Tyagi A.K."/>
            <person name="Gaikwad K."/>
            <person name="Singh A."/>
            <person name="Dalal V."/>
            <person name="Srivastava S."/>
            <person name="Dixit A."/>
            <person name="Pal A.K."/>
            <person name="Ghazi I.A."/>
            <person name="Yadav M."/>
            <person name="Pandit A."/>
            <person name="Bhargava A."/>
            <person name="Sureshbabu K."/>
            <person name="Batra K."/>
            <person name="Sharma T.R."/>
            <person name="Mohapatra T."/>
            <person name="Singh N.K."/>
            <person name="Messing J."/>
            <person name="Nelson A.B."/>
            <person name="Fuks G."/>
            <person name="Kavchok S."/>
            <person name="Keizer G."/>
            <person name="Linton E."/>
            <person name="Llaca V."/>
            <person name="Song R."/>
            <person name="Tanyolac B."/>
            <person name="Young S."/>
            <person name="Ho-Il K."/>
            <person name="Hahn J.H."/>
            <person name="Sangsakoo G."/>
            <person name="Vanavichit A."/>
            <person name="de Mattos Luiz.A.T."/>
            <person name="Zimmer P.D."/>
            <person name="Malone G."/>
            <person name="Dellagostin O."/>
            <person name="de Oliveira A.C."/>
            <person name="Bevan M."/>
            <person name="Bancroft I."/>
            <person name="Minx P."/>
            <person name="Cordum H."/>
            <person name="Wilson R."/>
            <person name="Cheng Z."/>
            <person name="Jin W."/>
            <person name="Jiang J."/>
            <person name="Leong S.A."/>
            <person name="Iwama H."/>
            <person name="Gojobori T."/>
            <person name="Itoh T."/>
            <person name="Niimura Y."/>
            <person name="Fujii Y."/>
            <person name="Habara T."/>
            <person name="Sakai H."/>
            <person name="Sato Y."/>
            <person name="Wilson G."/>
            <person name="Kumar K."/>
            <person name="McCouch S."/>
            <person name="Juretic N."/>
            <person name="Hoen D."/>
            <person name="Wright S."/>
            <person name="Bruskiewich R."/>
            <person name="Bureau T."/>
            <person name="Miyao A."/>
            <person name="Hirochika H."/>
            <person name="Nishikawa T."/>
            <person name="Kadowaki K."/>
            <person name="Sugiura M."/>
            <person name="Burr B."/>
            <person name="Sasaki T."/>
        </authorList>
    </citation>
    <scope>NUCLEOTIDE SEQUENCE [LARGE SCALE GENOMIC DNA]</scope>
    <source>
        <strain evidence="4">cv. Nipponbare</strain>
    </source>
</reference>
<dbReference type="EMBL" id="AC091680">
    <property type="protein sequence ID" value="AAM12312.1"/>
    <property type="molecule type" value="Genomic_DNA"/>
</dbReference>
<protein>
    <submittedName>
        <fullName evidence="3">Uncharacterized protein</fullName>
    </submittedName>
</protein>
<reference evidence="2" key="1">
    <citation type="journal article" date="2002" name="Mol. Genet. Genomics">
        <title>Genome sequencing of a 239-kb region of rice chromosome 10L reveals a high frequency of gene duplication and a large chloroplast DNA insertion.</title>
        <authorList>
            <person name="Yuan Q."/>
            <person name="Hill J."/>
            <person name="Hsiao J."/>
            <person name="Moffat K."/>
            <person name="Ouyang S."/>
            <person name="Cheng Z."/>
            <person name="Jiang J."/>
            <person name="Buell C.R."/>
        </authorList>
    </citation>
    <scope>NUCLEOTIDE SEQUENCE</scope>
</reference>
<dbReference type="AlphaFoldDB" id="Q7G6M7"/>
<feature type="region of interest" description="Disordered" evidence="1">
    <location>
        <begin position="1"/>
        <end position="34"/>
    </location>
</feature>
<dbReference type="Proteomes" id="UP000000763">
    <property type="component" value="Chromosome 10"/>
</dbReference>
<evidence type="ECO:0000256" key="1">
    <source>
        <dbReference type="SAM" id="MobiDB-lite"/>
    </source>
</evidence>